<reference evidence="4 5" key="1">
    <citation type="submission" date="2016-05" db="EMBL/GenBank/DDBJ databases">
        <authorList>
            <person name="Naeem Raeece"/>
        </authorList>
    </citation>
    <scope>NUCLEOTIDE SEQUENCE [LARGE SCALE GENOMIC DNA]</scope>
</reference>
<dbReference type="AlphaFoldDB" id="A0A1A8YKN2"/>
<dbReference type="EMBL" id="FLRD01000021">
    <property type="protein sequence ID" value="SBT31527.1"/>
    <property type="molecule type" value="Genomic_DNA"/>
</dbReference>
<evidence type="ECO:0000313" key="5">
    <source>
        <dbReference type="Proteomes" id="UP000078555"/>
    </source>
</evidence>
<keyword evidence="5" id="KW-1185">Reference proteome</keyword>
<evidence type="ECO:0000313" key="2">
    <source>
        <dbReference type="EMBL" id="SBT31527.1"/>
    </source>
</evidence>
<proteinExistence type="predicted"/>
<dbReference type="EMBL" id="FLRE01000029">
    <property type="protein sequence ID" value="SBT32093.1"/>
    <property type="molecule type" value="Genomic_DNA"/>
</dbReference>
<organism evidence="3 4">
    <name type="scientific">Plasmodium ovale wallikeri</name>
    <dbReference type="NCBI Taxonomy" id="864142"/>
    <lineage>
        <taxon>Eukaryota</taxon>
        <taxon>Sar</taxon>
        <taxon>Alveolata</taxon>
        <taxon>Apicomplexa</taxon>
        <taxon>Aconoidasida</taxon>
        <taxon>Haemosporida</taxon>
        <taxon>Plasmodiidae</taxon>
        <taxon>Plasmodium</taxon>
        <taxon>Plasmodium (Plasmodium)</taxon>
    </lineage>
</organism>
<evidence type="ECO:0000256" key="1">
    <source>
        <dbReference type="SAM" id="MobiDB-lite"/>
    </source>
</evidence>
<accession>A0A1A8YKN2</accession>
<evidence type="ECO:0000313" key="4">
    <source>
        <dbReference type="Proteomes" id="UP000078550"/>
    </source>
</evidence>
<feature type="region of interest" description="Disordered" evidence="1">
    <location>
        <begin position="1"/>
        <end position="26"/>
    </location>
</feature>
<dbReference type="Proteomes" id="UP000078550">
    <property type="component" value="Unassembled WGS sequence"/>
</dbReference>
<feature type="compositionally biased region" description="Basic residues" evidence="1">
    <location>
        <begin position="78"/>
        <end position="99"/>
    </location>
</feature>
<name>A0A1A8YKN2_PLAOA</name>
<gene>
    <name evidence="2" type="ORF">POVWA1_007580</name>
    <name evidence="3" type="ORF">POVWA2_007750</name>
</gene>
<evidence type="ECO:0000313" key="3">
    <source>
        <dbReference type="EMBL" id="SBT32093.1"/>
    </source>
</evidence>
<protein>
    <submittedName>
        <fullName evidence="3">Uncharacterized protein</fullName>
    </submittedName>
</protein>
<reference evidence="3" key="2">
    <citation type="submission" date="2016-05" db="EMBL/GenBank/DDBJ databases">
        <authorList>
            <person name="Lavstsen T."/>
            <person name="Jespersen J.S."/>
        </authorList>
    </citation>
    <scope>NUCLEOTIDE SEQUENCE [LARGE SCALE GENOMIC DNA]</scope>
</reference>
<sequence length="99" mass="11334">MDDAQKRVKGEGEGTQREPLKNAEKRNIRFCHVLERREANKVIFLTSSCLIRSLGEGGGKCLHNGKKFANEWRNNKIEKRKKKKKKGKGGKGGKREKKK</sequence>
<feature type="region of interest" description="Disordered" evidence="1">
    <location>
        <begin position="72"/>
        <end position="99"/>
    </location>
</feature>
<dbReference type="Proteomes" id="UP000078555">
    <property type="component" value="Unassembled WGS sequence"/>
</dbReference>